<dbReference type="EMBL" id="WNYA01087204">
    <property type="protein sequence ID" value="KAG8534881.1"/>
    <property type="molecule type" value="Genomic_DNA"/>
</dbReference>
<keyword evidence="2" id="KW-1185">Reference proteome</keyword>
<organism evidence="1 2">
    <name type="scientific">Engystomops pustulosus</name>
    <name type="common">Tungara frog</name>
    <name type="synonym">Physalaemus pustulosus</name>
    <dbReference type="NCBI Taxonomy" id="76066"/>
    <lineage>
        <taxon>Eukaryota</taxon>
        <taxon>Metazoa</taxon>
        <taxon>Chordata</taxon>
        <taxon>Craniata</taxon>
        <taxon>Vertebrata</taxon>
        <taxon>Euteleostomi</taxon>
        <taxon>Amphibia</taxon>
        <taxon>Batrachia</taxon>
        <taxon>Anura</taxon>
        <taxon>Neobatrachia</taxon>
        <taxon>Hyloidea</taxon>
        <taxon>Leptodactylidae</taxon>
        <taxon>Leiuperinae</taxon>
        <taxon>Engystomops</taxon>
    </lineage>
</organism>
<dbReference type="AlphaFoldDB" id="A0AAV6YDL8"/>
<sequence length="79" mass="8899">MPVCDPWIRLFTIMGSPYSIIRDPYLHIGVAPGRNLFYQPLPPFSCLHHLLETCQGQGFCFRIPSTVTIACPRPQPLAT</sequence>
<dbReference type="Proteomes" id="UP000824782">
    <property type="component" value="Unassembled WGS sequence"/>
</dbReference>
<evidence type="ECO:0000313" key="2">
    <source>
        <dbReference type="Proteomes" id="UP000824782"/>
    </source>
</evidence>
<name>A0AAV6YDL8_ENGPU</name>
<reference evidence="1" key="1">
    <citation type="thesis" date="2020" institute="ProQuest LLC" country="789 East Eisenhower Parkway, Ann Arbor, MI, USA">
        <title>Comparative Genomics and Chromosome Evolution.</title>
        <authorList>
            <person name="Mudd A.B."/>
        </authorList>
    </citation>
    <scope>NUCLEOTIDE SEQUENCE</scope>
    <source>
        <strain evidence="1">237g6f4</strain>
        <tissue evidence="1">Blood</tissue>
    </source>
</reference>
<gene>
    <name evidence="1" type="ORF">GDO81_030038</name>
</gene>
<protein>
    <submittedName>
        <fullName evidence="1">Uncharacterized protein</fullName>
    </submittedName>
</protein>
<comment type="caution">
    <text evidence="1">The sequence shown here is derived from an EMBL/GenBank/DDBJ whole genome shotgun (WGS) entry which is preliminary data.</text>
</comment>
<evidence type="ECO:0000313" key="1">
    <source>
        <dbReference type="EMBL" id="KAG8534881.1"/>
    </source>
</evidence>
<accession>A0AAV6YDL8</accession>
<proteinExistence type="predicted"/>